<protein>
    <submittedName>
        <fullName evidence="1">Uncharacterized protein</fullName>
    </submittedName>
</protein>
<gene>
    <name evidence="1" type="ORF">BpHYR1_006033</name>
</gene>
<dbReference type="EMBL" id="REGN01008346">
    <property type="protein sequence ID" value="RNA03794.1"/>
    <property type="molecule type" value="Genomic_DNA"/>
</dbReference>
<evidence type="ECO:0000313" key="2">
    <source>
        <dbReference type="Proteomes" id="UP000276133"/>
    </source>
</evidence>
<dbReference type="OrthoDB" id="10465691at2759"/>
<evidence type="ECO:0000313" key="1">
    <source>
        <dbReference type="EMBL" id="RNA03794.1"/>
    </source>
</evidence>
<proteinExistence type="predicted"/>
<dbReference type="Proteomes" id="UP000276133">
    <property type="component" value="Unassembled WGS sequence"/>
</dbReference>
<reference evidence="1 2" key="1">
    <citation type="journal article" date="2018" name="Sci. Rep.">
        <title>Genomic signatures of local adaptation to the degree of environmental predictability in rotifers.</title>
        <authorList>
            <person name="Franch-Gras L."/>
            <person name="Hahn C."/>
            <person name="Garcia-Roger E.M."/>
            <person name="Carmona M.J."/>
            <person name="Serra M."/>
            <person name="Gomez A."/>
        </authorList>
    </citation>
    <scope>NUCLEOTIDE SEQUENCE [LARGE SCALE GENOMIC DNA]</scope>
    <source>
        <strain evidence="1">HYR1</strain>
    </source>
</reference>
<name>A0A3M7PXW1_BRAPC</name>
<accession>A0A3M7PXW1</accession>
<sequence>MAKYHIGFIRINGIGKQVKKTVISRNTFRPQMSDRAPISGALRNDKIPLTPWINPLAKNVLLGNVSLAKI</sequence>
<organism evidence="1 2">
    <name type="scientific">Brachionus plicatilis</name>
    <name type="common">Marine rotifer</name>
    <name type="synonym">Brachionus muelleri</name>
    <dbReference type="NCBI Taxonomy" id="10195"/>
    <lineage>
        <taxon>Eukaryota</taxon>
        <taxon>Metazoa</taxon>
        <taxon>Spiralia</taxon>
        <taxon>Gnathifera</taxon>
        <taxon>Rotifera</taxon>
        <taxon>Eurotatoria</taxon>
        <taxon>Monogononta</taxon>
        <taxon>Pseudotrocha</taxon>
        <taxon>Ploima</taxon>
        <taxon>Brachionidae</taxon>
        <taxon>Brachionus</taxon>
    </lineage>
</organism>
<comment type="caution">
    <text evidence="1">The sequence shown here is derived from an EMBL/GenBank/DDBJ whole genome shotgun (WGS) entry which is preliminary data.</text>
</comment>
<dbReference type="AlphaFoldDB" id="A0A3M7PXW1"/>
<keyword evidence="2" id="KW-1185">Reference proteome</keyword>